<dbReference type="InterPro" id="IPR014710">
    <property type="entry name" value="RmlC-like_jellyroll"/>
</dbReference>
<protein>
    <submittedName>
        <fullName evidence="6">Pirin-like protein</fullName>
    </submittedName>
</protein>
<dbReference type="RefSeq" id="WP_058482236.1">
    <property type="nucleotide sequence ID" value="NZ_CAAAII010000020.1"/>
</dbReference>
<dbReference type="CDD" id="cd02909">
    <property type="entry name" value="cupin_pirin_N"/>
    <property type="match status" value="1"/>
</dbReference>
<keyword evidence="7" id="KW-1185">Reference proteome</keyword>
<dbReference type="OrthoDB" id="9780903at2"/>
<dbReference type="GO" id="GO:0046872">
    <property type="term" value="F:metal ion binding"/>
    <property type="evidence" value="ECO:0007669"/>
    <property type="project" value="UniProtKB-KW"/>
</dbReference>
<comment type="similarity">
    <text evidence="1 3">Belongs to the pirin family.</text>
</comment>
<evidence type="ECO:0000259" key="4">
    <source>
        <dbReference type="Pfam" id="PF02678"/>
    </source>
</evidence>
<feature type="binding site" evidence="2">
    <location>
        <position position="59"/>
    </location>
    <ligand>
        <name>Fe cation</name>
        <dbReference type="ChEBI" id="CHEBI:24875"/>
    </ligand>
</feature>
<feature type="binding site" evidence="2">
    <location>
        <position position="103"/>
    </location>
    <ligand>
        <name>Fe cation</name>
        <dbReference type="ChEBI" id="CHEBI:24875"/>
    </ligand>
</feature>
<gene>
    <name evidence="6" type="ORF">Lspi_0288</name>
</gene>
<organism evidence="6 7">
    <name type="scientific">Legionella spiritensis</name>
    <dbReference type="NCBI Taxonomy" id="452"/>
    <lineage>
        <taxon>Bacteria</taxon>
        <taxon>Pseudomonadati</taxon>
        <taxon>Pseudomonadota</taxon>
        <taxon>Gammaproteobacteria</taxon>
        <taxon>Legionellales</taxon>
        <taxon>Legionellaceae</taxon>
        <taxon>Legionella</taxon>
    </lineage>
</organism>
<dbReference type="CDD" id="cd02247">
    <property type="entry name" value="cupin_pirin_C"/>
    <property type="match status" value="1"/>
</dbReference>
<comment type="cofactor">
    <cofactor evidence="2">
        <name>Fe cation</name>
        <dbReference type="ChEBI" id="CHEBI:24875"/>
    </cofactor>
    <text evidence="2">Binds 1 Fe cation per subunit.</text>
</comment>
<evidence type="ECO:0000256" key="3">
    <source>
        <dbReference type="RuleBase" id="RU003457"/>
    </source>
</evidence>
<evidence type="ECO:0000259" key="5">
    <source>
        <dbReference type="Pfam" id="PF05726"/>
    </source>
</evidence>
<evidence type="ECO:0000313" key="6">
    <source>
        <dbReference type="EMBL" id="KTD65999.1"/>
    </source>
</evidence>
<dbReference type="Proteomes" id="UP000054877">
    <property type="component" value="Unassembled WGS sequence"/>
</dbReference>
<dbReference type="Pfam" id="PF05726">
    <property type="entry name" value="Pirin_C"/>
    <property type="match status" value="1"/>
</dbReference>
<keyword evidence="2" id="KW-0479">Metal-binding</keyword>
<dbReference type="STRING" id="452.Lspi_0288"/>
<dbReference type="PATRIC" id="fig|452.5.peg.321"/>
<dbReference type="InterPro" id="IPR008778">
    <property type="entry name" value="Pirin_C_dom"/>
</dbReference>
<accession>A0A0W0ZAA9</accession>
<proteinExistence type="inferred from homology"/>
<dbReference type="InterPro" id="IPR011051">
    <property type="entry name" value="RmlC_Cupin_sf"/>
</dbReference>
<feature type="domain" description="Pirin N-terminal" evidence="4">
    <location>
        <begin position="22"/>
        <end position="122"/>
    </location>
</feature>
<dbReference type="PIRSF" id="PIRSF006232">
    <property type="entry name" value="Pirin"/>
    <property type="match status" value="1"/>
</dbReference>
<dbReference type="PANTHER" id="PTHR13903">
    <property type="entry name" value="PIRIN-RELATED"/>
    <property type="match status" value="1"/>
</dbReference>
<evidence type="ECO:0000313" key="7">
    <source>
        <dbReference type="Proteomes" id="UP000054877"/>
    </source>
</evidence>
<dbReference type="InterPro" id="IPR003829">
    <property type="entry name" value="Pirin_N_dom"/>
</dbReference>
<dbReference type="Pfam" id="PF02678">
    <property type="entry name" value="Pirin"/>
    <property type="match status" value="1"/>
</dbReference>
<dbReference type="SUPFAM" id="SSF51182">
    <property type="entry name" value="RmlC-like cupins"/>
    <property type="match status" value="1"/>
</dbReference>
<dbReference type="PANTHER" id="PTHR13903:SF8">
    <property type="entry name" value="PIRIN"/>
    <property type="match status" value="1"/>
</dbReference>
<name>A0A0W0ZAA9_LEGSP</name>
<dbReference type="Gene3D" id="2.60.120.10">
    <property type="entry name" value="Jelly Rolls"/>
    <property type="match status" value="2"/>
</dbReference>
<comment type="caution">
    <text evidence="6">The sequence shown here is derived from an EMBL/GenBank/DDBJ whole genome shotgun (WGS) entry which is preliminary data.</text>
</comment>
<evidence type="ECO:0000256" key="1">
    <source>
        <dbReference type="ARBA" id="ARBA00008416"/>
    </source>
</evidence>
<reference evidence="6 7" key="1">
    <citation type="submission" date="2015-11" db="EMBL/GenBank/DDBJ databases">
        <title>Genomic analysis of 38 Legionella species identifies large and diverse effector repertoires.</title>
        <authorList>
            <person name="Burstein D."/>
            <person name="Amaro F."/>
            <person name="Zusman T."/>
            <person name="Lifshitz Z."/>
            <person name="Cohen O."/>
            <person name="Gilbert J.A."/>
            <person name="Pupko T."/>
            <person name="Shuman H.A."/>
            <person name="Segal G."/>
        </authorList>
    </citation>
    <scope>NUCLEOTIDE SEQUENCE [LARGE SCALE GENOMIC DNA]</scope>
    <source>
        <strain evidence="6 7">Mt.St.Helens-9</strain>
    </source>
</reference>
<feature type="binding site" evidence="2">
    <location>
        <position position="61"/>
    </location>
    <ligand>
        <name>Fe cation</name>
        <dbReference type="ChEBI" id="CHEBI:24875"/>
    </ligand>
</feature>
<sequence>MVTITISQLLTGTLMREGAGVKLHRYIGADRQNPYEPFLLFDFFDSSDPMDYLAGFPQHPHRGFETVTYLLDGRITHQDNHGHQGTIDAGGVQWMTAGSGIIHSEMPQQGLNGRMRGLQLWLNLPADRKWTPPAYQEFTADQLPVETLASGVRIKAIAGKTPAGMPSPVKGIATDPLFLDISLPAGQTFTQPVSPGHQAILFVLDGTVFIERQSVEAQVLAVLTDGDQITISADENPVHCLLVTAKKLREPIARLGPFVMNTHEEVMDALDDFRNNRF</sequence>
<dbReference type="InterPro" id="IPR012093">
    <property type="entry name" value="Pirin"/>
</dbReference>
<dbReference type="AlphaFoldDB" id="A0A0W0ZAA9"/>
<feature type="domain" description="Pirin C-terminal" evidence="5">
    <location>
        <begin position="179"/>
        <end position="278"/>
    </location>
</feature>
<keyword evidence="2" id="KW-0408">Iron</keyword>
<evidence type="ECO:0000256" key="2">
    <source>
        <dbReference type="PIRSR" id="PIRSR006232-1"/>
    </source>
</evidence>
<dbReference type="EMBL" id="LNYX01000003">
    <property type="protein sequence ID" value="KTD65999.1"/>
    <property type="molecule type" value="Genomic_DNA"/>
</dbReference>
<feature type="binding site" evidence="2">
    <location>
        <position position="105"/>
    </location>
    <ligand>
        <name>Fe cation</name>
        <dbReference type="ChEBI" id="CHEBI:24875"/>
    </ligand>
</feature>